<accession>A0A1H3RXR4</accession>
<sequence length="44" mass="5110">MSIPNCTGRNGGMKTENYNEWVKLMNQIDVIIDEQIKHIIVYSL</sequence>
<dbReference type="RefSeq" id="WP_280140147.1">
    <property type="nucleotide sequence ID" value="NZ_FNQE01000033.1"/>
</dbReference>
<gene>
    <name evidence="1" type="ORF">SAMN05660462_02617</name>
</gene>
<proteinExistence type="predicted"/>
<reference evidence="1 2" key="1">
    <citation type="submission" date="2016-10" db="EMBL/GenBank/DDBJ databases">
        <authorList>
            <person name="de Groot N.N."/>
        </authorList>
    </citation>
    <scope>NUCLEOTIDE SEQUENCE [LARGE SCALE GENOMIC DNA]</scope>
    <source>
        <strain evidence="1 2">DSM 21650</strain>
    </source>
</reference>
<dbReference type="AlphaFoldDB" id="A0A1H3RXR4"/>
<protein>
    <submittedName>
        <fullName evidence="1">Uncharacterized protein</fullName>
    </submittedName>
</protein>
<evidence type="ECO:0000313" key="1">
    <source>
        <dbReference type="EMBL" id="SDZ30506.1"/>
    </source>
</evidence>
<organism evidence="1 2">
    <name type="scientific">Proteiniborus ethanoligenes</name>
    <dbReference type="NCBI Taxonomy" id="415015"/>
    <lineage>
        <taxon>Bacteria</taxon>
        <taxon>Bacillati</taxon>
        <taxon>Bacillota</taxon>
        <taxon>Clostridia</taxon>
        <taxon>Eubacteriales</taxon>
        <taxon>Proteiniborus</taxon>
    </lineage>
</organism>
<dbReference type="STRING" id="415015.SAMN05660462_02617"/>
<name>A0A1H3RXR4_9FIRM</name>
<evidence type="ECO:0000313" key="2">
    <source>
        <dbReference type="Proteomes" id="UP000198625"/>
    </source>
</evidence>
<dbReference type="EMBL" id="FNQE01000033">
    <property type="protein sequence ID" value="SDZ30506.1"/>
    <property type="molecule type" value="Genomic_DNA"/>
</dbReference>
<dbReference type="Proteomes" id="UP000198625">
    <property type="component" value="Unassembled WGS sequence"/>
</dbReference>
<keyword evidence="2" id="KW-1185">Reference proteome</keyword>